<evidence type="ECO:0000259" key="1">
    <source>
        <dbReference type="Pfam" id="PF07045"/>
    </source>
</evidence>
<dbReference type="RefSeq" id="WP_055660030.1">
    <property type="nucleotide sequence ID" value="NZ_CP045627.1"/>
</dbReference>
<reference evidence="3" key="1">
    <citation type="submission" date="2015-07" db="EMBL/GenBank/DDBJ databases">
        <authorList>
            <person name="Rodrigo-Torres Lidia"/>
            <person name="Arahal R.David."/>
        </authorList>
    </citation>
    <scope>NUCLEOTIDE SEQUENCE [LARGE SCALE GENOMIC DNA]</scope>
    <source>
        <strain evidence="3">CECT 4801</strain>
    </source>
</reference>
<feature type="domain" description="DUF1330" evidence="1">
    <location>
        <begin position="3"/>
        <end position="95"/>
    </location>
</feature>
<sequence length="102" mass="11492">MAAFVFFDVREIHDPERLGAYRAKVFETVEHFGGRYRVLGDMDSVLEGDWTPNIPVLIEFPDSQTARAWYESDLYAPLKKDRIASARCDGVLLGGFEHGPGT</sequence>
<accession>A0A0M6Y9A6</accession>
<dbReference type="Gene3D" id="3.30.70.100">
    <property type="match status" value="1"/>
</dbReference>
<dbReference type="Proteomes" id="UP000048926">
    <property type="component" value="Unassembled WGS sequence"/>
</dbReference>
<protein>
    <recommendedName>
        <fullName evidence="1">DUF1330 domain-containing protein</fullName>
    </recommendedName>
</protein>
<gene>
    <name evidence="2" type="ORF">LAL4801_04716</name>
</gene>
<dbReference type="AlphaFoldDB" id="A0A0M6Y9A6"/>
<dbReference type="Pfam" id="PF07045">
    <property type="entry name" value="DUF1330"/>
    <property type="match status" value="1"/>
</dbReference>
<dbReference type="PANTHER" id="PTHR41521:SF4">
    <property type="entry name" value="BLR0684 PROTEIN"/>
    <property type="match status" value="1"/>
</dbReference>
<dbReference type="STRING" id="187304.B0E33_13295"/>
<dbReference type="PANTHER" id="PTHR41521">
    <property type="match status" value="1"/>
</dbReference>
<dbReference type="InterPro" id="IPR010753">
    <property type="entry name" value="DUF1330"/>
</dbReference>
<name>A0A0M6Y9A6_9HYPH</name>
<evidence type="ECO:0000313" key="3">
    <source>
        <dbReference type="Proteomes" id="UP000048926"/>
    </source>
</evidence>
<dbReference type="EMBL" id="CXST01000003">
    <property type="protein sequence ID" value="CTQ46258.1"/>
    <property type="molecule type" value="Genomic_DNA"/>
</dbReference>
<evidence type="ECO:0000313" key="2">
    <source>
        <dbReference type="EMBL" id="CTQ46258.1"/>
    </source>
</evidence>
<organism evidence="2 3">
    <name type="scientific">Roseibium aggregatum</name>
    <dbReference type="NCBI Taxonomy" id="187304"/>
    <lineage>
        <taxon>Bacteria</taxon>
        <taxon>Pseudomonadati</taxon>
        <taxon>Pseudomonadota</taxon>
        <taxon>Alphaproteobacteria</taxon>
        <taxon>Hyphomicrobiales</taxon>
        <taxon>Stappiaceae</taxon>
        <taxon>Roseibium</taxon>
    </lineage>
</organism>
<keyword evidence="3" id="KW-1185">Reference proteome</keyword>
<dbReference type="InterPro" id="IPR011008">
    <property type="entry name" value="Dimeric_a/b-barrel"/>
</dbReference>
<proteinExistence type="predicted"/>
<dbReference type="SUPFAM" id="SSF54909">
    <property type="entry name" value="Dimeric alpha+beta barrel"/>
    <property type="match status" value="1"/>
</dbReference>